<feature type="transmembrane region" description="Helical" evidence="1">
    <location>
        <begin position="84"/>
        <end position="108"/>
    </location>
</feature>
<feature type="transmembrane region" description="Helical" evidence="1">
    <location>
        <begin position="12"/>
        <end position="33"/>
    </location>
</feature>
<evidence type="ECO:0000256" key="1">
    <source>
        <dbReference type="SAM" id="Phobius"/>
    </source>
</evidence>
<name>A0A1I5AV90_9MICO</name>
<feature type="transmembrane region" description="Helical" evidence="1">
    <location>
        <begin position="120"/>
        <end position="141"/>
    </location>
</feature>
<dbReference type="STRING" id="995034.SAMN05216219_1560"/>
<keyword evidence="1" id="KW-1133">Transmembrane helix</keyword>
<reference evidence="3" key="1">
    <citation type="submission" date="2016-10" db="EMBL/GenBank/DDBJ databases">
        <authorList>
            <person name="Varghese N."/>
            <person name="Submissions S."/>
        </authorList>
    </citation>
    <scope>NUCLEOTIDE SEQUENCE [LARGE SCALE GENOMIC DNA]</scope>
    <source>
        <strain evidence="3">CGMCC 1.11101</strain>
    </source>
</reference>
<sequence>MHTAAAETASAAWIPVAAAVIAAIAAIFAQLVTRLGEPRRLRMLKLLNELITGYEPKDDGEKELVAARRALAHRAAAALLSPPYWIRALGLSQWVIFFLASWFLGAALAALDSEPFPSSWAIAAFTTGGVWVLVWVARSYAEEKWQERQTRSTLAAGQ</sequence>
<accession>A0A1I5AV90</accession>
<evidence type="ECO:0000313" key="2">
    <source>
        <dbReference type="EMBL" id="SFN66320.1"/>
    </source>
</evidence>
<proteinExistence type="predicted"/>
<evidence type="ECO:0000313" key="3">
    <source>
        <dbReference type="Proteomes" id="UP000198867"/>
    </source>
</evidence>
<dbReference type="Proteomes" id="UP000198867">
    <property type="component" value="Unassembled WGS sequence"/>
</dbReference>
<keyword evidence="1" id="KW-0812">Transmembrane</keyword>
<gene>
    <name evidence="2" type="ORF">SAMN05216219_1560</name>
</gene>
<keyword evidence="3" id="KW-1185">Reference proteome</keyword>
<keyword evidence="1" id="KW-0472">Membrane</keyword>
<dbReference type="AlphaFoldDB" id="A0A1I5AV90"/>
<organism evidence="2 3">
    <name type="scientific">Mycetocola miduiensis</name>
    <dbReference type="NCBI Taxonomy" id="995034"/>
    <lineage>
        <taxon>Bacteria</taxon>
        <taxon>Bacillati</taxon>
        <taxon>Actinomycetota</taxon>
        <taxon>Actinomycetes</taxon>
        <taxon>Micrococcales</taxon>
        <taxon>Microbacteriaceae</taxon>
        <taxon>Mycetocola</taxon>
    </lineage>
</organism>
<dbReference type="EMBL" id="FOVM01000004">
    <property type="protein sequence ID" value="SFN66320.1"/>
    <property type="molecule type" value="Genomic_DNA"/>
</dbReference>
<protein>
    <submittedName>
        <fullName evidence="2">Uncharacterized protein</fullName>
    </submittedName>
</protein>